<organism evidence="2 3">
    <name type="scientific">Diploptera punctata</name>
    <name type="common">Pacific beetle cockroach</name>
    <dbReference type="NCBI Taxonomy" id="6984"/>
    <lineage>
        <taxon>Eukaryota</taxon>
        <taxon>Metazoa</taxon>
        <taxon>Ecdysozoa</taxon>
        <taxon>Arthropoda</taxon>
        <taxon>Hexapoda</taxon>
        <taxon>Insecta</taxon>
        <taxon>Pterygota</taxon>
        <taxon>Neoptera</taxon>
        <taxon>Polyneoptera</taxon>
        <taxon>Dictyoptera</taxon>
        <taxon>Blattodea</taxon>
        <taxon>Blaberoidea</taxon>
        <taxon>Blaberidae</taxon>
        <taxon>Diplopterinae</taxon>
        <taxon>Diploptera</taxon>
    </lineage>
</organism>
<reference evidence="2" key="2">
    <citation type="submission" date="2023-05" db="EMBL/GenBank/DDBJ databases">
        <authorList>
            <person name="Fouks B."/>
        </authorList>
    </citation>
    <scope>NUCLEOTIDE SEQUENCE</scope>
    <source>
        <strain evidence="2">Stay&amp;Tobe</strain>
        <tissue evidence="2">Testes</tissue>
    </source>
</reference>
<protein>
    <submittedName>
        <fullName evidence="2">Uncharacterized protein</fullName>
    </submittedName>
</protein>
<dbReference type="AlphaFoldDB" id="A0AAD8EGK9"/>
<name>A0AAD8EGK9_DIPPU</name>
<dbReference type="EMBL" id="JASPKZ010004928">
    <property type="protein sequence ID" value="KAJ9589573.1"/>
    <property type="molecule type" value="Genomic_DNA"/>
</dbReference>
<dbReference type="Proteomes" id="UP001233999">
    <property type="component" value="Unassembled WGS sequence"/>
</dbReference>
<feature type="transmembrane region" description="Helical" evidence="1">
    <location>
        <begin position="52"/>
        <end position="74"/>
    </location>
</feature>
<keyword evidence="3" id="KW-1185">Reference proteome</keyword>
<proteinExistence type="predicted"/>
<evidence type="ECO:0000313" key="3">
    <source>
        <dbReference type="Proteomes" id="UP001233999"/>
    </source>
</evidence>
<feature type="non-terminal residue" evidence="2">
    <location>
        <position position="1"/>
    </location>
</feature>
<gene>
    <name evidence="2" type="ORF">L9F63_017211</name>
</gene>
<sequence>TVPTLTTLARNRNKNLVRNEIIQGKPTKISVRSEIDLNEVNSRTFPSNASTILFVVSASVLMRAFPGGLIFCILP</sequence>
<accession>A0AAD8EGK9</accession>
<keyword evidence="1" id="KW-0812">Transmembrane</keyword>
<reference evidence="2" key="1">
    <citation type="journal article" date="2023" name="IScience">
        <title>Live-bearing cockroach genome reveals convergent evolutionary mechanisms linked to viviparity in insects and beyond.</title>
        <authorList>
            <person name="Fouks B."/>
            <person name="Harrison M.C."/>
            <person name="Mikhailova A.A."/>
            <person name="Marchal E."/>
            <person name="English S."/>
            <person name="Carruthers M."/>
            <person name="Jennings E.C."/>
            <person name="Chiamaka E.L."/>
            <person name="Frigard R.A."/>
            <person name="Pippel M."/>
            <person name="Attardo G.M."/>
            <person name="Benoit J.B."/>
            <person name="Bornberg-Bauer E."/>
            <person name="Tobe S.S."/>
        </authorList>
    </citation>
    <scope>NUCLEOTIDE SEQUENCE</scope>
    <source>
        <strain evidence="2">Stay&amp;Tobe</strain>
    </source>
</reference>
<keyword evidence="1" id="KW-0472">Membrane</keyword>
<feature type="non-terminal residue" evidence="2">
    <location>
        <position position="75"/>
    </location>
</feature>
<evidence type="ECO:0000313" key="2">
    <source>
        <dbReference type="EMBL" id="KAJ9589573.1"/>
    </source>
</evidence>
<keyword evidence="1" id="KW-1133">Transmembrane helix</keyword>
<comment type="caution">
    <text evidence="2">The sequence shown here is derived from an EMBL/GenBank/DDBJ whole genome shotgun (WGS) entry which is preliminary data.</text>
</comment>
<evidence type="ECO:0000256" key="1">
    <source>
        <dbReference type="SAM" id="Phobius"/>
    </source>
</evidence>